<dbReference type="InterPro" id="IPR012844">
    <property type="entry name" value="DhaM_N"/>
</dbReference>
<evidence type="ECO:0000256" key="2">
    <source>
        <dbReference type="ARBA" id="ARBA00002788"/>
    </source>
</evidence>
<accession>A0AAX3W1R6</accession>
<dbReference type="Pfam" id="PF03610">
    <property type="entry name" value="EIIA-man"/>
    <property type="match status" value="1"/>
</dbReference>
<dbReference type="InterPro" id="IPR039643">
    <property type="entry name" value="DhaM"/>
</dbReference>
<dbReference type="PROSITE" id="PS51096">
    <property type="entry name" value="PTS_EIIA_TYPE_4"/>
    <property type="match status" value="1"/>
</dbReference>
<dbReference type="EC" id="2.7.1.121" evidence="3"/>
<dbReference type="AlphaFoldDB" id="A0AAX3W1R6"/>
<dbReference type="GO" id="GO:0019563">
    <property type="term" value="P:glycerol catabolic process"/>
    <property type="evidence" value="ECO:0007669"/>
    <property type="project" value="InterPro"/>
</dbReference>
<gene>
    <name evidence="7" type="primary">dhaM</name>
    <name evidence="7" type="ORF">PYH69_11390</name>
</gene>
<dbReference type="GO" id="GO:0016020">
    <property type="term" value="C:membrane"/>
    <property type="evidence" value="ECO:0007669"/>
    <property type="project" value="InterPro"/>
</dbReference>
<dbReference type="PANTHER" id="PTHR38594">
    <property type="entry name" value="PEP-DEPENDENT DIHYDROXYACETONE KINASE, PHOSPHORYL DONOR SUBUNIT DHAM"/>
    <property type="match status" value="1"/>
</dbReference>
<keyword evidence="7" id="KW-0418">Kinase</keyword>
<evidence type="ECO:0000313" key="7">
    <source>
        <dbReference type="EMBL" id="WHI59315.1"/>
    </source>
</evidence>
<dbReference type="GO" id="GO:0047324">
    <property type="term" value="F:phosphoenolpyruvate-glycerone phosphotransferase activity"/>
    <property type="evidence" value="ECO:0007669"/>
    <property type="project" value="UniProtKB-EC"/>
</dbReference>
<dbReference type="InterPro" id="IPR004701">
    <property type="entry name" value="PTS_EIIA_man-typ"/>
</dbReference>
<dbReference type="Gene3D" id="3.40.50.510">
    <property type="entry name" value="Phosphotransferase system, mannose-type IIA component"/>
    <property type="match status" value="1"/>
</dbReference>
<evidence type="ECO:0000313" key="8">
    <source>
        <dbReference type="Proteomes" id="UP001223261"/>
    </source>
</evidence>
<evidence type="ECO:0000256" key="4">
    <source>
        <dbReference type="ARBA" id="ARBA00022679"/>
    </source>
</evidence>
<dbReference type="RefSeq" id="WP_147640901.1">
    <property type="nucleotide sequence ID" value="NZ_CABIVY010000009.1"/>
</dbReference>
<evidence type="ECO:0000256" key="1">
    <source>
        <dbReference type="ARBA" id="ARBA00001113"/>
    </source>
</evidence>
<protein>
    <recommendedName>
        <fullName evidence="3">phosphoenolpyruvate--glycerone phosphotransferase</fullName>
        <ecNumber evidence="3">2.7.1.121</ecNumber>
    </recommendedName>
</protein>
<dbReference type="NCBIfam" id="TIGR02364">
    <property type="entry name" value="dha_pts"/>
    <property type="match status" value="1"/>
</dbReference>
<dbReference type="GO" id="GO:0009401">
    <property type="term" value="P:phosphoenolpyruvate-dependent sugar phosphotransferase system"/>
    <property type="evidence" value="ECO:0007669"/>
    <property type="project" value="InterPro"/>
</dbReference>
<sequence length="124" mass="13276">MATIGIISHSKDIAQGVKDLLAQMSPDVTVIAKGGNNEGEIGTSIDTVNEIIDELKEDALLFYDIGSAEMNLEMAIDLYEGDYKLYKVDGPIVEGAFLASVSLSTGATLEEAISSIEREFSKKS</sequence>
<dbReference type="EMBL" id="CP118848">
    <property type="protein sequence ID" value="WHI59315.1"/>
    <property type="molecule type" value="Genomic_DNA"/>
</dbReference>
<keyword evidence="4 7" id="KW-0808">Transferase</keyword>
<reference evidence="7" key="1">
    <citation type="journal article" date="2023" name="Antibiotics">
        <title>Prevalence and Molecular Characterization of Methicillin-Resistant Staphylococci (MRS) and Mammaliicocci (MRM) in Dromedary Camels from Algeria: First Detection of SCCmec-mecC Hybrid in Methicillin-Resistant Mammaliicoccus lentus.</title>
        <authorList>
            <person name="Belhout C."/>
            <person name="Boyen F."/>
            <person name="Vereecke N."/>
            <person name="Theuns S."/>
            <person name="Taibi N."/>
            <person name="Stegger M."/>
            <person name="de la Fe-Rodriguez P.Y."/>
            <person name="Bouayad L."/>
            <person name="Elgroud R."/>
            <person name="Butaye P."/>
        </authorList>
    </citation>
    <scope>NUCLEOTIDE SEQUENCE</scope>
    <source>
        <strain evidence="7">7048</strain>
    </source>
</reference>
<dbReference type="SUPFAM" id="SSF53062">
    <property type="entry name" value="PTS system fructose IIA component-like"/>
    <property type="match status" value="1"/>
</dbReference>
<dbReference type="InterPro" id="IPR036662">
    <property type="entry name" value="PTS_EIIA_man-typ_sf"/>
</dbReference>
<evidence type="ECO:0000256" key="5">
    <source>
        <dbReference type="ARBA" id="ARBA00046577"/>
    </source>
</evidence>
<comment type="catalytic activity">
    <reaction evidence="1">
        <text>dihydroxyacetone + phosphoenolpyruvate = dihydroxyacetone phosphate + pyruvate</text>
        <dbReference type="Rhea" id="RHEA:18381"/>
        <dbReference type="ChEBI" id="CHEBI:15361"/>
        <dbReference type="ChEBI" id="CHEBI:16016"/>
        <dbReference type="ChEBI" id="CHEBI:57642"/>
        <dbReference type="ChEBI" id="CHEBI:58702"/>
        <dbReference type="EC" id="2.7.1.121"/>
    </reaction>
</comment>
<evidence type="ECO:0000259" key="6">
    <source>
        <dbReference type="PROSITE" id="PS51096"/>
    </source>
</evidence>
<evidence type="ECO:0000256" key="3">
    <source>
        <dbReference type="ARBA" id="ARBA00012095"/>
    </source>
</evidence>
<proteinExistence type="predicted"/>
<comment type="subunit">
    <text evidence="5">Homodimer. The dihydroxyacetone kinase complex is composed of a homodimer of DhaM, a homodimer of DhaK and the subunit DhaL.</text>
</comment>
<organism evidence="7 8">
    <name type="scientific">Mammaliicoccus lentus</name>
    <name type="common">Staphylococcus lentus</name>
    <dbReference type="NCBI Taxonomy" id="42858"/>
    <lineage>
        <taxon>Bacteria</taxon>
        <taxon>Bacillati</taxon>
        <taxon>Bacillota</taxon>
        <taxon>Bacilli</taxon>
        <taxon>Bacillales</taxon>
        <taxon>Staphylococcaceae</taxon>
        <taxon>Mammaliicoccus</taxon>
    </lineage>
</organism>
<dbReference type="PANTHER" id="PTHR38594:SF1">
    <property type="entry name" value="PEP-DEPENDENT DIHYDROXYACETONE KINASE, PHOSPHORYL DONOR SUBUNIT DHAM"/>
    <property type="match status" value="1"/>
</dbReference>
<name>A0AAX3W1R6_MAMLE</name>
<feature type="domain" description="PTS EIIA type-4" evidence="6">
    <location>
        <begin position="1"/>
        <end position="124"/>
    </location>
</feature>
<dbReference type="Proteomes" id="UP001223261">
    <property type="component" value="Chromosome"/>
</dbReference>
<comment type="function">
    <text evidence="2">Component of the dihydroxyacetone kinase complex, which is responsible for the phosphoenolpyruvate (PEP)-dependent phosphorylation of dihydroxyacetone. DhaM serves as the phosphoryl donor. Is phosphorylated by phosphoenolpyruvate in an EI- and HPr-dependent reaction, and a phosphorelay system on histidine residues finally leads to phosphoryl transfer to DhaL and dihydroxyacetone.</text>
</comment>